<dbReference type="AlphaFoldDB" id="A0A4R6Z6K1"/>
<evidence type="ECO:0000256" key="1">
    <source>
        <dbReference type="SAM" id="Phobius"/>
    </source>
</evidence>
<evidence type="ECO:0000313" key="3">
    <source>
        <dbReference type="Proteomes" id="UP000295293"/>
    </source>
</evidence>
<dbReference type="EMBL" id="SNZH01000002">
    <property type="protein sequence ID" value="TDR47390.1"/>
    <property type="molecule type" value="Genomic_DNA"/>
</dbReference>
<keyword evidence="1" id="KW-0472">Membrane</keyword>
<name>A0A4R6Z6K1_9GAMM</name>
<sequence length="156" mass="15808">MQLRDGLTAASAILGASQFANLSLVSASGKRFRFESGLTQSVLGTLQISGNGPPIQMDVTASGTVAFLNLATGGTQAIANVGVSDVHATGQHLAPTQVDQGGSGNVQGWFGGGGPTTPPVPVPALSPIALAALVAAFVLVGLRRQELVMPHYLFCK</sequence>
<dbReference type="Proteomes" id="UP000295293">
    <property type="component" value="Unassembled WGS sequence"/>
</dbReference>
<keyword evidence="1" id="KW-1133">Transmembrane helix</keyword>
<comment type="caution">
    <text evidence="2">The sequence shown here is derived from an EMBL/GenBank/DDBJ whole genome shotgun (WGS) entry which is preliminary data.</text>
</comment>
<keyword evidence="3" id="KW-1185">Reference proteome</keyword>
<reference evidence="2 3" key="1">
    <citation type="submission" date="2019-03" db="EMBL/GenBank/DDBJ databases">
        <title>Genomic Encyclopedia of Type Strains, Phase IV (KMG-IV): sequencing the most valuable type-strain genomes for metagenomic binning, comparative biology and taxonomic classification.</title>
        <authorList>
            <person name="Goeker M."/>
        </authorList>
    </citation>
    <scope>NUCLEOTIDE SEQUENCE [LARGE SCALE GENOMIC DNA]</scope>
    <source>
        <strain evidence="2 3">DSM 21667</strain>
    </source>
</reference>
<dbReference type="OrthoDB" id="5961152at2"/>
<protein>
    <submittedName>
        <fullName evidence="2">Uncharacterized protein</fullName>
    </submittedName>
</protein>
<proteinExistence type="predicted"/>
<gene>
    <name evidence="2" type="ORF">DFR29_10249</name>
</gene>
<dbReference type="RefSeq" id="WP_133817120.1">
    <property type="nucleotide sequence ID" value="NZ_SNZH01000002.1"/>
</dbReference>
<organism evidence="2 3">
    <name type="scientific">Tahibacter aquaticus</name>
    <dbReference type="NCBI Taxonomy" id="520092"/>
    <lineage>
        <taxon>Bacteria</taxon>
        <taxon>Pseudomonadati</taxon>
        <taxon>Pseudomonadota</taxon>
        <taxon>Gammaproteobacteria</taxon>
        <taxon>Lysobacterales</taxon>
        <taxon>Rhodanobacteraceae</taxon>
        <taxon>Tahibacter</taxon>
    </lineage>
</organism>
<evidence type="ECO:0000313" key="2">
    <source>
        <dbReference type="EMBL" id="TDR47390.1"/>
    </source>
</evidence>
<accession>A0A4R6Z6K1</accession>
<keyword evidence="1" id="KW-0812">Transmembrane</keyword>
<feature type="transmembrane region" description="Helical" evidence="1">
    <location>
        <begin position="124"/>
        <end position="142"/>
    </location>
</feature>